<feature type="compositionally biased region" description="Polar residues" evidence="1">
    <location>
        <begin position="113"/>
        <end position="123"/>
    </location>
</feature>
<protein>
    <submittedName>
        <fullName evidence="2">Uncharacterized protein</fullName>
    </submittedName>
</protein>
<feature type="region of interest" description="Disordered" evidence="1">
    <location>
        <begin position="107"/>
        <end position="145"/>
    </location>
</feature>
<dbReference type="AlphaFoldDB" id="A0A6C0EX88"/>
<evidence type="ECO:0000313" key="2">
    <source>
        <dbReference type="EMBL" id="QHT33717.1"/>
    </source>
</evidence>
<name>A0A6C0EX88_9ZZZZ</name>
<dbReference type="EMBL" id="MN738974">
    <property type="protein sequence ID" value="QHT33717.1"/>
    <property type="molecule type" value="Genomic_DNA"/>
</dbReference>
<evidence type="ECO:0000256" key="1">
    <source>
        <dbReference type="SAM" id="MobiDB-lite"/>
    </source>
</evidence>
<sequence length="200" mass="22116">MSFPFYSESVCASCWYPYLTVPDPVIGCRACGRFPSGTAAPLYDNTQTAIPYVEDIPTQKRIQHVVRVDGSEYTMNKGALNVYTRPVAAYQNVNWNQQSDRAVPGVVHRNVPSHGSSTRSSITRMRPGSMSAPSTTMQGSKGVDMKHGSYDRYLAKLKGRKPLRTQSHVSTSNTIPMQGNKTRMFGIAYSDTCQYSSLPC</sequence>
<accession>A0A6C0EX88</accession>
<proteinExistence type="predicted"/>
<reference evidence="2" key="1">
    <citation type="journal article" date="2020" name="Nature">
        <title>Giant virus diversity and host interactions through global metagenomics.</title>
        <authorList>
            <person name="Schulz F."/>
            <person name="Roux S."/>
            <person name="Paez-Espino D."/>
            <person name="Jungbluth S."/>
            <person name="Walsh D.A."/>
            <person name="Denef V.J."/>
            <person name="McMahon K.D."/>
            <person name="Konstantinidis K.T."/>
            <person name="Eloe-Fadrosh E.A."/>
            <person name="Kyrpides N.C."/>
            <person name="Woyke T."/>
        </authorList>
    </citation>
    <scope>NUCLEOTIDE SEQUENCE</scope>
    <source>
        <strain evidence="2">GVMAG-M-3300009161-36</strain>
    </source>
</reference>
<organism evidence="2">
    <name type="scientific">viral metagenome</name>
    <dbReference type="NCBI Taxonomy" id="1070528"/>
    <lineage>
        <taxon>unclassified sequences</taxon>
        <taxon>metagenomes</taxon>
        <taxon>organismal metagenomes</taxon>
    </lineage>
</organism>